<dbReference type="Proteomes" id="UP000597459">
    <property type="component" value="Unassembled WGS sequence"/>
</dbReference>
<dbReference type="SUPFAM" id="SSF111369">
    <property type="entry name" value="HlyD-like secretion proteins"/>
    <property type="match status" value="1"/>
</dbReference>
<evidence type="ECO:0000256" key="1">
    <source>
        <dbReference type="SAM" id="Phobius"/>
    </source>
</evidence>
<evidence type="ECO:0000313" key="5">
    <source>
        <dbReference type="Proteomes" id="UP000597459"/>
    </source>
</evidence>
<dbReference type="PANTHER" id="PTHR30367">
    <property type="entry name" value="P-HYDROXYBENZOIC ACID EFFLUX PUMP SUBUNIT AAEA-RELATED"/>
    <property type="match status" value="1"/>
</dbReference>
<dbReference type="Pfam" id="PF25963">
    <property type="entry name" value="Beta-barrel_AAEA"/>
    <property type="match status" value="1"/>
</dbReference>
<evidence type="ECO:0000313" key="4">
    <source>
        <dbReference type="EMBL" id="NHO54326.1"/>
    </source>
</evidence>
<protein>
    <submittedName>
        <fullName evidence="4">Biotin/lipoyl-binding protein</fullName>
    </submittedName>
</protein>
<feature type="transmembrane region" description="Helical" evidence="1">
    <location>
        <begin position="12"/>
        <end position="32"/>
    </location>
</feature>
<dbReference type="GO" id="GO:0055085">
    <property type="term" value="P:transmembrane transport"/>
    <property type="evidence" value="ECO:0007669"/>
    <property type="project" value="InterPro"/>
</dbReference>
<dbReference type="InterPro" id="IPR050393">
    <property type="entry name" value="MFP_Efflux_Pump"/>
</dbReference>
<organism evidence="4 5">
    <name type="scientific">Acetobacter estunensis</name>
    <dbReference type="NCBI Taxonomy" id="104097"/>
    <lineage>
        <taxon>Bacteria</taxon>
        <taxon>Pseudomonadati</taxon>
        <taxon>Pseudomonadota</taxon>
        <taxon>Alphaproteobacteria</taxon>
        <taxon>Acetobacterales</taxon>
        <taxon>Acetobacteraceae</taxon>
        <taxon>Acetobacter</taxon>
    </lineage>
</organism>
<dbReference type="Gene3D" id="2.40.30.170">
    <property type="match status" value="1"/>
</dbReference>
<accession>A0A967B8X7</accession>
<dbReference type="Pfam" id="PF25917">
    <property type="entry name" value="BSH_RND"/>
    <property type="match status" value="1"/>
</dbReference>
<evidence type="ECO:0000259" key="3">
    <source>
        <dbReference type="Pfam" id="PF25963"/>
    </source>
</evidence>
<feature type="domain" description="p-hydroxybenzoic acid efflux pump subunit AaeA-like beta-barrel" evidence="3">
    <location>
        <begin position="190"/>
        <end position="286"/>
    </location>
</feature>
<feature type="domain" description="Multidrug resistance protein MdtA-like barrel-sandwich hybrid" evidence="2">
    <location>
        <begin position="47"/>
        <end position="188"/>
    </location>
</feature>
<reference evidence="4" key="1">
    <citation type="submission" date="2019-11" db="EMBL/GenBank/DDBJ databases">
        <title>Description of new Acetobacter species.</title>
        <authorList>
            <person name="Cleenwerck I."/>
            <person name="Sombolestani A.S."/>
        </authorList>
    </citation>
    <scope>NUCLEOTIDE SEQUENCE</scope>
    <source>
        <strain evidence="4">LMG 1626</strain>
    </source>
</reference>
<sequence>MFEKARRVLQFTTTGVILIIAAIVAFVLWDYYTAAPWTRNGQVRVQTVNIAPRVTGQILALHVHDNQFVHAGDVLYDIDPFDFRVAVAVAQAVADQRRADMELKAAQQGRRDRLTDAAASREEKQVYEATAAVSRAQYAQALANLSQAKINLERTHVRSTVTGPVNNLIMRVGDFATAGKTNITVIDQSSYWVDGYFEETKIGSINIGDPVRIDLMGFHEPLSGHVVSITRGIATPNANTGVQGLPTVDPVYTWVRLAQRIPVRVQIDHVPDSVTMAAGMTATVTVVGSKGHRAHDSLQDAFERLHDTMFGIGAGTRRQ</sequence>
<keyword evidence="5" id="KW-1185">Reference proteome</keyword>
<keyword evidence="1" id="KW-1133">Transmembrane helix</keyword>
<dbReference type="PANTHER" id="PTHR30367:SF1">
    <property type="entry name" value="MULTIDRUG RESISTANCE PROTEIN MDTN"/>
    <property type="match status" value="1"/>
</dbReference>
<dbReference type="EMBL" id="WOTH01000020">
    <property type="protein sequence ID" value="NHO54326.1"/>
    <property type="molecule type" value="Genomic_DNA"/>
</dbReference>
<dbReference type="InterPro" id="IPR058625">
    <property type="entry name" value="MdtA-like_BSH"/>
</dbReference>
<dbReference type="RefSeq" id="WP_166316209.1">
    <property type="nucleotide sequence ID" value="NZ_WOTH01000020.1"/>
</dbReference>
<keyword evidence="1" id="KW-0472">Membrane</keyword>
<dbReference type="InterPro" id="IPR058634">
    <property type="entry name" value="AaeA-lik-b-barrel"/>
</dbReference>
<keyword evidence="1" id="KW-0812">Transmembrane</keyword>
<dbReference type="AlphaFoldDB" id="A0A967B8X7"/>
<dbReference type="Gene3D" id="2.40.50.100">
    <property type="match status" value="1"/>
</dbReference>
<name>A0A967B8X7_9PROT</name>
<comment type="caution">
    <text evidence="4">The sequence shown here is derived from an EMBL/GenBank/DDBJ whole genome shotgun (WGS) entry which is preliminary data.</text>
</comment>
<proteinExistence type="predicted"/>
<gene>
    <name evidence="4" type="ORF">GOB87_10210</name>
</gene>
<evidence type="ECO:0000259" key="2">
    <source>
        <dbReference type="Pfam" id="PF25917"/>
    </source>
</evidence>